<evidence type="ECO:0000256" key="2">
    <source>
        <dbReference type="ARBA" id="ARBA00006706"/>
    </source>
</evidence>
<keyword evidence="5" id="KW-0460">Magnesium</keyword>
<reference evidence="7 8" key="1">
    <citation type="journal article" date="2010" name="BMC Genomics">
        <title>Comparative genomics and proteomics of Helicobacter mustelae, an ulcerogenic and carcinogenic gastric pathogen.</title>
        <authorList>
            <person name="O'Toole P.W."/>
            <person name="Snelling W.J."/>
            <person name="Canchaya C."/>
            <person name="Forde B.M."/>
            <person name="Hardie K.R."/>
            <person name="Josenhans C."/>
            <person name="Graham R.L.J."/>
            <person name="McMullan G."/>
            <person name="Parkhill J."/>
            <person name="Belda E."/>
            <person name="Bentley S.D."/>
        </authorList>
    </citation>
    <scope>NUCLEOTIDE SEQUENCE [LARGE SCALE GENOMIC DNA]</scope>
    <source>
        <strain evidence="8">ATCC 43772 / LMG 18044 / NCTC 12198 / 12198</strain>
    </source>
</reference>
<keyword evidence="8" id="KW-1185">Reference proteome</keyword>
<dbReference type="GO" id="GO:0008299">
    <property type="term" value="P:isoprenoid biosynthetic process"/>
    <property type="evidence" value="ECO:0007669"/>
    <property type="project" value="InterPro"/>
</dbReference>
<dbReference type="InterPro" id="IPR033749">
    <property type="entry name" value="Polyprenyl_synt_CS"/>
</dbReference>
<dbReference type="InterPro" id="IPR008949">
    <property type="entry name" value="Isoprenoid_synthase_dom_sf"/>
</dbReference>
<protein>
    <submittedName>
        <fullName evidence="7">Polyprenyl synthetase</fullName>
        <ecNumber evidence="7">2.5.1.-</ecNumber>
    </submittedName>
</protein>
<gene>
    <name evidence="7" type="ordered locus">HMU12650</name>
</gene>
<dbReference type="GO" id="GO:0046872">
    <property type="term" value="F:metal ion binding"/>
    <property type="evidence" value="ECO:0007669"/>
    <property type="project" value="UniProtKB-KW"/>
</dbReference>
<keyword evidence="4" id="KW-0479">Metal-binding</keyword>
<evidence type="ECO:0000256" key="6">
    <source>
        <dbReference type="RuleBase" id="RU004466"/>
    </source>
</evidence>
<dbReference type="HOGENOM" id="CLU_014015_2_0_7"/>
<dbReference type="GO" id="GO:0004659">
    <property type="term" value="F:prenyltransferase activity"/>
    <property type="evidence" value="ECO:0007669"/>
    <property type="project" value="InterPro"/>
</dbReference>
<dbReference type="STRING" id="679897.HMU12650"/>
<dbReference type="PANTHER" id="PTHR12001">
    <property type="entry name" value="GERANYLGERANYL PYROPHOSPHATE SYNTHASE"/>
    <property type="match status" value="1"/>
</dbReference>
<accession>D3UJ44</accession>
<dbReference type="Gene3D" id="1.10.600.10">
    <property type="entry name" value="Farnesyl Diphosphate Synthase"/>
    <property type="match status" value="1"/>
</dbReference>
<keyword evidence="3 6" id="KW-0808">Transferase</keyword>
<dbReference type="SUPFAM" id="SSF48576">
    <property type="entry name" value="Terpenoid synthases"/>
    <property type="match status" value="1"/>
</dbReference>
<dbReference type="Pfam" id="PF00348">
    <property type="entry name" value="polyprenyl_synt"/>
    <property type="match status" value="1"/>
</dbReference>
<dbReference type="EMBL" id="FN555004">
    <property type="protein sequence ID" value="CBG40519.1"/>
    <property type="molecule type" value="Genomic_DNA"/>
</dbReference>
<evidence type="ECO:0000313" key="8">
    <source>
        <dbReference type="Proteomes" id="UP000001522"/>
    </source>
</evidence>
<dbReference type="KEGG" id="hms:HMU12650"/>
<sequence length="298" mass="33968">MEQKLELVQKQIADYIKELESEEILDFCKHLQNGKMLRSRLILAIAPNHPDVIKLCAIVEMIQNASLLHDDVIDDSLLRRGNPSINALFGNKNSIMLGDVFYSKAFFELLDLDKRITKSISDCVVRLSRGEISDVMMSRAFQPDFLKYLNMIEDKTASLVASSAMSASILANLDVKKHYNYGLNLGIAFQIVDDLLDVFGDDKTLGKPAMNDYAEGKTTLPYILLYERSSPKDRQELVSYFKKQDPEISAWILAKMHEYEIFPLAQKIARDYGVLALDAIKGEERLESIARQMIFREF</sequence>
<evidence type="ECO:0000313" key="7">
    <source>
        <dbReference type="EMBL" id="CBG40519.1"/>
    </source>
</evidence>
<dbReference type="EC" id="2.5.1.-" evidence="7"/>
<dbReference type="eggNOG" id="COG0142">
    <property type="taxonomic scope" value="Bacteria"/>
</dbReference>
<name>D3UJ44_HELM1</name>
<dbReference type="CDD" id="cd00685">
    <property type="entry name" value="Trans_IPPS_HT"/>
    <property type="match status" value="1"/>
</dbReference>
<comment type="cofactor">
    <cofactor evidence="1">
        <name>Mg(2+)</name>
        <dbReference type="ChEBI" id="CHEBI:18420"/>
    </cofactor>
</comment>
<dbReference type="PANTHER" id="PTHR12001:SF69">
    <property type="entry name" value="ALL TRANS-POLYPRENYL-DIPHOSPHATE SYNTHASE PDSS1"/>
    <property type="match status" value="1"/>
</dbReference>
<dbReference type="AlphaFoldDB" id="D3UJ44"/>
<dbReference type="PROSITE" id="PS00723">
    <property type="entry name" value="POLYPRENYL_SYNTHASE_1"/>
    <property type="match status" value="1"/>
</dbReference>
<evidence type="ECO:0000256" key="3">
    <source>
        <dbReference type="ARBA" id="ARBA00022679"/>
    </source>
</evidence>
<dbReference type="InterPro" id="IPR000092">
    <property type="entry name" value="Polyprenyl_synt"/>
</dbReference>
<organism evidence="7 8">
    <name type="scientific">Helicobacter mustelae (strain ATCC 43772 / CCUG 25715 / CIP 103759 / LMG 18044 / NCTC 12198 / R85-136P)</name>
    <name type="common">Campylobacter mustelae</name>
    <dbReference type="NCBI Taxonomy" id="679897"/>
    <lineage>
        <taxon>Bacteria</taxon>
        <taxon>Pseudomonadati</taxon>
        <taxon>Campylobacterota</taxon>
        <taxon>Epsilonproteobacteria</taxon>
        <taxon>Campylobacterales</taxon>
        <taxon>Helicobacteraceae</taxon>
        <taxon>Helicobacter</taxon>
    </lineage>
</organism>
<evidence type="ECO:0000256" key="4">
    <source>
        <dbReference type="ARBA" id="ARBA00022723"/>
    </source>
</evidence>
<evidence type="ECO:0000256" key="1">
    <source>
        <dbReference type="ARBA" id="ARBA00001946"/>
    </source>
</evidence>
<dbReference type="Proteomes" id="UP000001522">
    <property type="component" value="Chromosome"/>
</dbReference>
<comment type="similarity">
    <text evidence="2 6">Belongs to the FPP/GGPP synthase family.</text>
</comment>
<proteinExistence type="inferred from homology"/>
<dbReference type="PROSITE" id="PS00444">
    <property type="entry name" value="POLYPRENYL_SYNTHASE_2"/>
    <property type="match status" value="1"/>
</dbReference>
<evidence type="ECO:0000256" key="5">
    <source>
        <dbReference type="ARBA" id="ARBA00022842"/>
    </source>
</evidence>
<dbReference type="SFLD" id="SFLDS00005">
    <property type="entry name" value="Isoprenoid_Synthase_Type_I"/>
    <property type="match status" value="1"/>
</dbReference>